<feature type="domain" description="PASTA" evidence="10">
    <location>
        <begin position="697"/>
        <end position="762"/>
    </location>
</feature>
<evidence type="ECO:0000256" key="8">
    <source>
        <dbReference type="ARBA" id="ARBA00049902"/>
    </source>
</evidence>
<dbReference type="GO" id="GO:0008658">
    <property type="term" value="F:penicillin binding"/>
    <property type="evidence" value="ECO:0007669"/>
    <property type="project" value="InterPro"/>
</dbReference>
<dbReference type="InterPro" id="IPR001460">
    <property type="entry name" value="PCN-bd_Tpept"/>
</dbReference>
<dbReference type="SUPFAM" id="SSF56601">
    <property type="entry name" value="beta-lactamase/transpeptidase-like"/>
    <property type="match status" value="1"/>
</dbReference>
<proteinExistence type="predicted"/>
<organism evidence="11">
    <name type="scientific">Mycobacterium sp. (strain MCS)</name>
    <dbReference type="NCBI Taxonomy" id="164756"/>
    <lineage>
        <taxon>Bacteria</taxon>
        <taxon>Bacillati</taxon>
        <taxon>Actinomycetota</taxon>
        <taxon>Actinomycetes</taxon>
        <taxon>Mycobacteriales</taxon>
        <taxon>Mycobacteriaceae</taxon>
        <taxon>Mycobacterium</taxon>
    </lineage>
</organism>
<evidence type="ECO:0000256" key="2">
    <source>
        <dbReference type="ARBA" id="ARBA00022670"/>
    </source>
</evidence>
<feature type="region of interest" description="Disordered" evidence="9">
    <location>
        <begin position="767"/>
        <end position="793"/>
    </location>
</feature>
<dbReference type="GO" id="GO:0009252">
    <property type="term" value="P:peptidoglycan biosynthetic process"/>
    <property type="evidence" value="ECO:0007669"/>
    <property type="project" value="TreeGrafter"/>
</dbReference>
<dbReference type="GO" id="GO:0008955">
    <property type="term" value="F:peptidoglycan glycosyltransferase activity"/>
    <property type="evidence" value="ECO:0007669"/>
    <property type="project" value="UniProtKB-EC"/>
</dbReference>
<keyword evidence="3" id="KW-0328">Glycosyltransferase</keyword>
<dbReference type="SUPFAM" id="SSF53955">
    <property type="entry name" value="Lysozyme-like"/>
    <property type="match status" value="1"/>
</dbReference>
<name>A0A5Q5BR06_MYCSS</name>
<feature type="compositionally biased region" description="Polar residues" evidence="9">
    <location>
        <begin position="727"/>
        <end position="746"/>
    </location>
</feature>
<keyword evidence="6" id="KW-0511">Multifunctional enzyme</keyword>
<dbReference type="InterPro" id="IPR001264">
    <property type="entry name" value="Glyco_trans_51"/>
</dbReference>
<dbReference type="GO" id="GO:0030288">
    <property type="term" value="C:outer membrane-bounded periplasmic space"/>
    <property type="evidence" value="ECO:0007669"/>
    <property type="project" value="TreeGrafter"/>
</dbReference>
<dbReference type="PANTHER" id="PTHR32282:SF33">
    <property type="entry name" value="PEPTIDOGLYCAN GLYCOSYLTRANSFERASE"/>
    <property type="match status" value="1"/>
</dbReference>
<feature type="region of interest" description="Disordered" evidence="9">
    <location>
        <begin position="726"/>
        <end position="746"/>
    </location>
</feature>
<dbReference type="KEGG" id="mmc:Mmcs_4825"/>
<dbReference type="Gene3D" id="3.40.710.10">
    <property type="entry name" value="DD-peptidase/beta-lactamase superfamily"/>
    <property type="match status" value="1"/>
</dbReference>
<dbReference type="PANTHER" id="PTHR32282">
    <property type="entry name" value="BINDING PROTEIN TRANSPEPTIDASE, PUTATIVE-RELATED"/>
    <property type="match status" value="1"/>
</dbReference>
<dbReference type="CDD" id="cd06577">
    <property type="entry name" value="PASTA_pknB"/>
    <property type="match status" value="1"/>
</dbReference>
<gene>
    <name evidence="11" type="ordered locus">Mmcs_4825</name>
</gene>
<evidence type="ECO:0000256" key="6">
    <source>
        <dbReference type="ARBA" id="ARBA00023268"/>
    </source>
</evidence>
<dbReference type="GO" id="GO:0006508">
    <property type="term" value="P:proteolysis"/>
    <property type="evidence" value="ECO:0007669"/>
    <property type="project" value="UniProtKB-KW"/>
</dbReference>
<keyword evidence="2" id="KW-0645">Protease</keyword>
<dbReference type="InterPro" id="IPR005543">
    <property type="entry name" value="PASTA_dom"/>
</dbReference>
<dbReference type="AlphaFoldDB" id="A0A5Q5BR06"/>
<evidence type="ECO:0000256" key="1">
    <source>
        <dbReference type="ARBA" id="ARBA00022645"/>
    </source>
</evidence>
<dbReference type="SMART" id="SM00740">
    <property type="entry name" value="PASTA"/>
    <property type="match status" value="1"/>
</dbReference>
<accession>A0A5Q5BR06</accession>
<keyword evidence="4 11" id="KW-0808">Transferase</keyword>
<evidence type="ECO:0000256" key="5">
    <source>
        <dbReference type="ARBA" id="ARBA00022801"/>
    </source>
</evidence>
<protein>
    <submittedName>
        <fullName evidence="11">Glycosyl transferase, family 51</fullName>
    </submittedName>
</protein>
<comment type="catalytic activity">
    <reaction evidence="7">
        <text>Preferential cleavage: (Ac)2-L-Lys-D-Ala-|-D-Ala. Also transpeptidation of peptidyl-alanyl moieties that are N-acyl substituents of D-alanine.</text>
        <dbReference type="EC" id="3.4.16.4"/>
    </reaction>
</comment>
<dbReference type="InterPro" id="IPR012338">
    <property type="entry name" value="Beta-lactam/transpept-like"/>
</dbReference>
<evidence type="ECO:0000259" key="10">
    <source>
        <dbReference type="PROSITE" id="PS51178"/>
    </source>
</evidence>
<dbReference type="FunFam" id="1.10.3810.10:FF:000005">
    <property type="entry name" value="Penicillin-binding protein 1A"/>
    <property type="match status" value="1"/>
</dbReference>
<dbReference type="GO" id="GO:0009002">
    <property type="term" value="F:serine-type D-Ala-D-Ala carboxypeptidase activity"/>
    <property type="evidence" value="ECO:0007669"/>
    <property type="project" value="UniProtKB-EC"/>
</dbReference>
<dbReference type="Pfam" id="PF00905">
    <property type="entry name" value="Transpeptidase"/>
    <property type="match status" value="1"/>
</dbReference>
<keyword evidence="1" id="KW-0121">Carboxypeptidase</keyword>
<dbReference type="Gene3D" id="3.30.10.20">
    <property type="match status" value="1"/>
</dbReference>
<dbReference type="InterPro" id="IPR036950">
    <property type="entry name" value="PBP_transglycosylase"/>
</dbReference>
<evidence type="ECO:0000256" key="7">
    <source>
        <dbReference type="ARBA" id="ARBA00034000"/>
    </source>
</evidence>
<comment type="catalytic activity">
    <reaction evidence="8">
        <text>[GlcNAc-(1-&gt;4)-Mur2Ac(oyl-L-Ala-gamma-D-Glu-L-Lys-D-Ala-D-Ala)](n)-di-trans,octa-cis-undecaprenyl diphosphate + beta-D-GlcNAc-(1-&gt;4)-Mur2Ac(oyl-L-Ala-gamma-D-Glu-L-Lys-D-Ala-D-Ala)-di-trans,octa-cis-undecaprenyl diphosphate = [GlcNAc-(1-&gt;4)-Mur2Ac(oyl-L-Ala-gamma-D-Glu-L-Lys-D-Ala-D-Ala)](n+1)-di-trans,octa-cis-undecaprenyl diphosphate + di-trans,octa-cis-undecaprenyl diphosphate + H(+)</text>
        <dbReference type="Rhea" id="RHEA:23708"/>
        <dbReference type="Rhea" id="RHEA-COMP:9602"/>
        <dbReference type="Rhea" id="RHEA-COMP:9603"/>
        <dbReference type="ChEBI" id="CHEBI:15378"/>
        <dbReference type="ChEBI" id="CHEBI:58405"/>
        <dbReference type="ChEBI" id="CHEBI:60033"/>
        <dbReference type="ChEBI" id="CHEBI:78435"/>
        <dbReference type="EC" id="2.4.99.28"/>
    </reaction>
</comment>
<dbReference type="PROSITE" id="PS51178">
    <property type="entry name" value="PASTA"/>
    <property type="match status" value="1"/>
</dbReference>
<reference evidence="11" key="1">
    <citation type="submission" date="2006-06" db="EMBL/GenBank/DDBJ databases">
        <title>Complete sequence of chromosome of Mycobacterium sp. MCS.</title>
        <authorList>
            <consortium name="US DOE Joint Genome Institute"/>
            <person name="Copeland A."/>
            <person name="Lucas S."/>
            <person name="Lapidus A."/>
            <person name="Barry K."/>
            <person name="Detter J.C."/>
            <person name="Glavina del Rio T."/>
            <person name="Hammon N."/>
            <person name="Israni S."/>
            <person name="Dalin E."/>
            <person name="Tice H."/>
            <person name="Pitluck S."/>
            <person name="Martinez M."/>
            <person name="Schmutz J."/>
            <person name="Larimer F."/>
            <person name="Land M."/>
            <person name="Hauser L."/>
            <person name="Kyrpides N."/>
            <person name="Kim E."/>
            <person name="Miller C.D."/>
            <person name="Hughes J.E."/>
            <person name="Anderson A.J."/>
            <person name="Sims R.C."/>
            <person name="Richardson P."/>
        </authorList>
    </citation>
    <scope>NUCLEOTIDE SEQUENCE [LARGE SCALE GENOMIC DNA]</scope>
    <source>
        <strain evidence="11">MCS</strain>
    </source>
</reference>
<dbReference type="Gene3D" id="1.10.3810.10">
    <property type="entry name" value="Biosynthetic peptidoglycan transglycosylase-like"/>
    <property type="match status" value="1"/>
</dbReference>
<evidence type="ECO:0000313" key="11">
    <source>
        <dbReference type="EMBL" id="ABG10929.1"/>
    </source>
</evidence>
<sequence precursor="true">MPERPPTAVTVVKLAWCCLLASVLAAALMFPVVGGIGLMSNRASDVVANGSAALVEGEIPQVSTMVDAKGNTIAWLYSQRRFEVPSEQIANTMKLAIVSIEDKRFAEHNGVDWQGTLTGLAGYLRGDTDTRGGSTLEQQYVKNYQLLVVAQTDSEKRAAIETTPARKLREIRMALTLDKTFTKPEILTRYLNLVSFGNGAFGIQDAAQTYFGVNASELNWQQSALLAGLVQSTSTLNPYTNPDGALARRNLVLDTMIENLPNEAEALRAAKNEPLGVLPVPNELPRGCIAAGDRAFFCDYALEYLARAGISKEQVAKGGYLIKTTLDPDVQGPVKSAVDNFADPTTPGVASVMSVIRPGKESHPVLAMASNRTYGLNLDAYETMQPQPFTLAGNGAGSVFKIFTTAAAMEMGMGINTQLQVPGSFQAKGLGSSDRPGCPAATWCVSNAGGYRGSMNVTDALATSPNTAFAKLISQVGVPRAVDMSVRLGLRSYALPGTARDYDPESNESLADFVKRQNIGSFTLGPIEVNGLELSNVAATLASGGVWCPPNPIAQVLDRKGEEVSVTTETCEQAVPEGLANTLANAMSKDDTGAGTAAGAAGSVGWDLPMSGKTGTTESNRSSAFLGFTNQLAAANYIYDDSPTPGELCSFPLRQCGSGNLFGGNEPARTWFTAMKPIATNFGPVALPPTDPRYVDGGPGSQVPSVSGLTVDAARQRIKDAGFQVADGTSSVNSGSRAGTVVGTNPSGQTIPGSIVTIQVSNGIAPAPPPPTYSVPSLPGLPGGPPPPIGQTVVEIPGLPPITVPVLGPPPPPPPP</sequence>
<evidence type="ECO:0000256" key="4">
    <source>
        <dbReference type="ARBA" id="ARBA00022679"/>
    </source>
</evidence>
<keyword evidence="5" id="KW-0378">Hydrolase</keyword>
<evidence type="ECO:0000256" key="3">
    <source>
        <dbReference type="ARBA" id="ARBA00022676"/>
    </source>
</evidence>
<dbReference type="EMBL" id="CP000384">
    <property type="protein sequence ID" value="ABG10929.1"/>
    <property type="molecule type" value="Genomic_DNA"/>
</dbReference>
<dbReference type="InterPro" id="IPR050396">
    <property type="entry name" value="Glycosyltr_51/Transpeptidase"/>
</dbReference>
<dbReference type="Pfam" id="PF03793">
    <property type="entry name" value="PASTA"/>
    <property type="match status" value="1"/>
</dbReference>
<evidence type="ECO:0000256" key="9">
    <source>
        <dbReference type="SAM" id="MobiDB-lite"/>
    </source>
</evidence>
<dbReference type="InterPro" id="IPR023346">
    <property type="entry name" value="Lysozyme-like_dom_sf"/>
</dbReference>
<dbReference type="Pfam" id="PF00912">
    <property type="entry name" value="Transgly"/>
    <property type="match status" value="1"/>
</dbReference>